<dbReference type="GO" id="GO:0043122">
    <property type="term" value="P:regulation of canonical NF-kappaB signal transduction"/>
    <property type="evidence" value="ECO:0007669"/>
    <property type="project" value="TreeGrafter"/>
</dbReference>
<dbReference type="Proteomes" id="UP000791440">
    <property type="component" value="Unassembled WGS sequence"/>
</dbReference>
<evidence type="ECO:0000313" key="5">
    <source>
        <dbReference type="Proteomes" id="UP000791440"/>
    </source>
</evidence>
<feature type="domain" description="NF-kappa-B essential modulator NEMO CC2-LZ" evidence="3">
    <location>
        <begin position="241"/>
        <end position="312"/>
    </location>
</feature>
<evidence type="ECO:0000256" key="1">
    <source>
        <dbReference type="ARBA" id="ARBA00023054"/>
    </source>
</evidence>
<name>A0A921ZT46_MANSE</name>
<gene>
    <name evidence="4" type="ORF">O3G_MSEX013807</name>
</gene>
<organism evidence="4 5">
    <name type="scientific">Manduca sexta</name>
    <name type="common">Tobacco hawkmoth</name>
    <name type="synonym">Tobacco hornworm</name>
    <dbReference type="NCBI Taxonomy" id="7130"/>
    <lineage>
        <taxon>Eukaryota</taxon>
        <taxon>Metazoa</taxon>
        <taxon>Ecdysozoa</taxon>
        <taxon>Arthropoda</taxon>
        <taxon>Hexapoda</taxon>
        <taxon>Insecta</taxon>
        <taxon>Pterygota</taxon>
        <taxon>Neoptera</taxon>
        <taxon>Endopterygota</taxon>
        <taxon>Lepidoptera</taxon>
        <taxon>Glossata</taxon>
        <taxon>Ditrysia</taxon>
        <taxon>Bombycoidea</taxon>
        <taxon>Sphingidae</taxon>
        <taxon>Sphinginae</taxon>
        <taxon>Sphingini</taxon>
        <taxon>Manduca</taxon>
    </lineage>
</organism>
<dbReference type="EMBL" id="JH668970">
    <property type="protein sequence ID" value="KAG6463334.1"/>
    <property type="molecule type" value="Genomic_DNA"/>
</dbReference>
<reference evidence="4" key="1">
    <citation type="journal article" date="2016" name="Insect Biochem. Mol. Biol.">
        <title>Multifaceted biological insights from a draft genome sequence of the tobacco hornworm moth, Manduca sexta.</title>
        <authorList>
            <person name="Kanost M.R."/>
            <person name="Arrese E.L."/>
            <person name="Cao X."/>
            <person name="Chen Y.R."/>
            <person name="Chellapilla S."/>
            <person name="Goldsmith M.R."/>
            <person name="Grosse-Wilde E."/>
            <person name="Heckel D.G."/>
            <person name="Herndon N."/>
            <person name="Jiang H."/>
            <person name="Papanicolaou A."/>
            <person name="Qu J."/>
            <person name="Soulages J.L."/>
            <person name="Vogel H."/>
            <person name="Walters J."/>
            <person name="Waterhouse R.M."/>
            <person name="Ahn S.J."/>
            <person name="Almeida F.C."/>
            <person name="An C."/>
            <person name="Aqrawi P."/>
            <person name="Bretschneider A."/>
            <person name="Bryant W.B."/>
            <person name="Bucks S."/>
            <person name="Chao H."/>
            <person name="Chevignon G."/>
            <person name="Christen J.M."/>
            <person name="Clarke D.F."/>
            <person name="Dittmer N.T."/>
            <person name="Ferguson L.C.F."/>
            <person name="Garavelou S."/>
            <person name="Gordon K.H.J."/>
            <person name="Gunaratna R.T."/>
            <person name="Han Y."/>
            <person name="Hauser F."/>
            <person name="He Y."/>
            <person name="Heidel-Fischer H."/>
            <person name="Hirsh A."/>
            <person name="Hu Y."/>
            <person name="Jiang H."/>
            <person name="Kalra D."/>
            <person name="Klinner C."/>
            <person name="Konig C."/>
            <person name="Kovar C."/>
            <person name="Kroll A.R."/>
            <person name="Kuwar S.S."/>
            <person name="Lee S.L."/>
            <person name="Lehman R."/>
            <person name="Li K."/>
            <person name="Li Z."/>
            <person name="Liang H."/>
            <person name="Lovelace S."/>
            <person name="Lu Z."/>
            <person name="Mansfield J.H."/>
            <person name="McCulloch K.J."/>
            <person name="Mathew T."/>
            <person name="Morton B."/>
            <person name="Muzny D.M."/>
            <person name="Neunemann D."/>
            <person name="Ongeri F."/>
            <person name="Pauchet Y."/>
            <person name="Pu L.L."/>
            <person name="Pyrousis I."/>
            <person name="Rao X.J."/>
            <person name="Redding A."/>
            <person name="Roesel C."/>
            <person name="Sanchez-Gracia A."/>
            <person name="Schaack S."/>
            <person name="Shukla A."/>
            <person name="Tetreau G."/>
            <person name="Wang Y."/>
            <person name="Xiong G.H."/>
            <person name="Traut W."/>
            <person name="Walsh T.K."/>
            <person name="Worley K.C."/>
            <person name="Wu D."/>
            <person name="Wu W."/>
            <person name="Wu Y.Q."/>
            <person name="Zhang X."/>
            <person name="Zou Z."/>
            <person name="Zucker H."/>
            <person name="Briscoe A.D."/>
            <person name="Burmester T."/>
            <person name="Clem R.J."/>
            <person name="Feyereisen R."/>
            <person name="Grimmelikhuijzen C.J.P."/>
            <person name="Hamodrakas S.J."/>
            <person name="Hansson B.S."/>
            <person name="Huguet E."/>
            <person name="Jermiin L.S."/>
            <person name="Lan Q."/>
            <person name="Lehman H.K."/>
            <person name="Lorenzen M."/>
            <person name="Merzendorfer H."/>
            <person name="Michalopoulos I."/>
            <person name="Morton D.B."/>
            <person name="Muthukrishnan S."/>
            <person name="Oakeshott J.G."/>
            <person name="Palmer W."/>
            <person name="Park Y."/>
            <person name="Passarelli A.L."/>
            <person name="Rozas J."/>
            <person name="Schwartz L.M."/>
            <person name="Smith W."/>
            <person name="Southgate A."/>
            <person name="Vilcinskas A."/>
            <person name="Vogt R."/>
            <person name="Wang P."/>
            <person name="Werren J."/>
            <person name="Yu X.Q."/>
            <person name="Zhou J.J."/>
            <person name="Brown S.J."/>
            <person name="Scherer S.E."/>
            <person name="Richards S."/>
            <person name="Blissard G.W."/>
        </authorList>
    </citation>
    <scope>NUCLEOTIDE SEQUENCE</scope>
</reference>
<dbReference type="PANTHER" id="PTHR31553">
    <property type="entry name" value="NF-KAPPA-B ESSENTIAL MODULATOR"/>
    <property type="match status" value="1"/>
</dbReference>
<comment type="caution">
    <text evidence="4">The sequence shown here is derived from an EMBL/GenBank/DDBJ whole genome shotgun (WGS) entry which is preliminary data.</text>
</comment>
<evidence type="ECO:0000256" key="2">
    <source>
        <dbReference type="SAM" id="Coils"/>
    </source>
</evidence>
<reference evidence="4" key="2">
    <citation type="submission" date="2020-12" db="EMBL/GenBank/DDBJ databases">
        <authorList>
            <person name="Kanost M."/>
        </authorList>
    </citation>
    <scope>NUCLEOTIDE SEQUENCE</scope>
</reference>
<dbReference type="InterPro" id="IPR032419">
    <property type="entry name" value="CC2-LZ_dom"/>
</dbReference>
<feature type="coiled-coil region" evidence="2">
    <location>
        <begin position="250"/>
        <end position="315"/>
    </location>
</feature>
<dbReference type="GO" id="GO:0005634">
    <property type="term" value="C:nucleus"/>
    <property type="evidence" value="ECO:0007669"/>
    <property type="project" value="TreeGrafter"/>
</dbReference>
<dbReference type="Pfam" id="PF16516">
    <property type="entry name" value="CC2-LZ"/>
    <property type="match status" value="1"/>
</dbReference>
<dbReference type="InterPro" id="IPR051301">
    <property type="entry name" value="Optineurin/NFkB_EssMod"/>
</dbReference>
<protein>
    <recommendedName>
        <fullName evidence="3">NF-kappa-B essential modulator NEMO CC2-LZ domain-containing protein</fullName>
    </recommendedName>
</protein>
<evidence type="ECO:0000313" key="4">
    <source>
        <dbReference type="EMBL" id="KAG6463334.1"/>
    </source>
</evidence>
<accession>A0A921ZT46</accession>
<feature type="non-terminal residue" evidence="4">
    <location>
        <position position="316"/>
    </location>
</feature>
<proteinExistence type="predicted"/>
<dbReference type="GO" id="GO:0070530">
    <property type="term" value="F:K63-linked polyubiquitin modification-dependent protein binding"/>
    <property type="evidence" value="ECO:0007669"/>
    <property type="project" value="TreeGrafter"/>
</dbReference>
<dbReference type="PANTHER" id="PTHR31553:SF1">
    <property type="entry name" value="NF-KAPPA-B ESSENTIAL MODULATOR"/>
    <property type="match status" value="1"/>
</dbReference>
<keyword evidence="1 2" id="KW-0175">Coiled coil</keyword>
<sequence length="316" mass="35812">MSNKESEYNMEIDKLKCHIQDLQNQLDAVSNTTYMSTEQISQRDSTIQQLEAKVASLQTNLKNAQLKIMEMENVKLEYSKYKSEVAKTVKTYKDQVQEMHTRLTEATTTMFQPVSLSLGSETDSTGSNNLKIYNRTLKHLSDLLNKLTHGLSDSLVETLGASASLCDLKLDNTSVDQFKAGLDEIKQQLERQHSDALGNIGQVRGTLSIFEGIFKDYNNLVDKLNQQQPRAPSSDAAMLSAALAARDKELRALQLQLHTLRGQKEDVELLRAQIDVYKNDFEEEREARERIAAEKDNILADLQGLQRRNQDLMKEV</sequence>
<evidence type="ECO:0000259" key="3">
    <source>
        <dbReference type="Pfam" id="PF16516"/>
    </source>
</evidence>
<dbReference type="GO" id="GO:0005737">
    <property type="term" value="C:cytoplasm"/>
    <property type="evidence" value="ECO:0007669"/>
    <property type="project" value="TreeGrafter"/>
</dbReference>
<keyword evidence="5" id="KW-1185">Reference proteome</keyword>
<feature type="coiled-coil region" evidence="2">
    <location>
        <begin position="5"/>
        <end position="74"/>
    </location>
</feature>
<dbReference type="AlphaFoldDB" id="A0A921ZT46"/>